<comment type="caution">
    <text evidence="1">The sequence shown here is derived from an EMBL/GenBank/DDBJ whole genome shotgun (WGS) entry which is preliminary data.</text>
</comment>
<gene>
    <name evidence="1" type="ORF">OIU84_013498</name>
</gene>
<proteinExistence type="predicted"/>
<evidence type="ECO:0000313" key="1">
    <source>
        <dbReference type="EMBL" id="KAJ6405546.1"/>
    </source>
</evidence>
<organism evidence="1 2">
    <name type="scientific">Salix udensis</name>
    <dbReference type="NCBI Taxonomy" id="889485"/>
    <lineage>
        <taxon>Eukaryota</taxon>
        <taxon>Viridiplantae</taxon>
        <taxon>Streptophyta</taxon>
        <taxon>Embryophyta</taxon>
        <taxon>Tracheophyta</taxon>
        <taxon>Spermatophyta</taxon>
        <taxon>Magnoliopsida</taxon>
        <taxon>eudicotyledons</taxon>
        <taxon>Gunneridae</taxon>
        <taxon>Pentapetalae</taxon>
        <taxon>rosids</taxon>
        <taxon>fabids</taxon>
        <taxon>Malpighiales</taxon>
        <taxon>Salicaceae</taxon>
        <taxon>Saliceae</taxon>
        <taxon>Salix</taxon>
    </lineage>
</organism>
<accession>A0AAD6JI45</accession>
<keyword evidence="2" id="KW-1185">Reference proteome</keyword>
<sequence>MAMVISYDHINSPLGPSDWLSTTANNEHQLMRFTSISQWPEQLEIYSGVLTACNFKLVNDDQMVWVIEIGSSRLKWIVEIQFHSWRSPDSHLHAVDKLENR</sequence>
<dbReference type="AlphaFoldDB" id="A0AAD6JI45"/>
<dbReference type="EMBL" id="JAPFFJ010000017">
    <property type="protein sequence ID" value="KAJ6405546.1"/>
    <property type="molecule type" value="Genomic_DNA"/>
</dbReference>
<protein>
    <submittedName>
        <fullName evidence="1">Uncharacterized protein</fullName>
    </submittedName>
</protein>
<name>A0AAD6JI45_9ROSI</name>
<dbReference type="Proteomes" id="UP001162972">
    <property type="component" value="Chromosome 2"/>
</dbReference>
<reference evidence="1 2" key="1">
    <citation type="journal article" date="2023" name="Int. J. Mol. Sci.">
        <title>De Novo Assembly and Annotation of 11 Diverse Shrub Willow (Salix) Genomes Reveals Novel Gene Organization in Sex-Linked Regions.</title>
        <authorList>
            <person name="Hyden B."/>
            <person name="Feng K."/>
            <person name="Yates T.B."/>
            <person name="Jawdy S."/>
            <person name="Cereghino C."/>
            <person name="Smart L.B."/>
            <person name="Muchero W."/>
        </authorList>
    </citation>
    <scope>NUCLEOTIDE SEQUENCE [LARGE SCALE GENOMIC DNA]</scope>
    <source>
        <tissue evidence="1">Shoot tip</tissue>
    </source>
</reference>
<evidence type="ECO:0000313" key="2">
    <source>
        <dbReference type="Proteomes" id="UP001162972"/>
    </source>
</evidence>